<sequence length="728" mass="79530">MHRRVNRAAGRPVRPRTAKIAVPHGVEGSSSSPLTLKPSVKNLRLRRGGDTTYTLCVGHSPLITQKVVVTIAIPDKVTGITLSPTEARRSWTKSSSSVDRFRSRADTAELFRFTIVHTAHTVDSMTCMMSVNVQIVAKQPRFVFCFGSGENGRLGIAHRSDKRDANAFTPTPLGSKWLVPAQVACGKAHTAIIDANAHLYCCGRGSEGQLGQIHQESVKVATVVPKLMNMQVTHVSCGANHTLCIVNQTWGYAWGDNSAGQLGLNLKAKHQLTPSRIHGLSHLRTFVCGGNHSFAITTMGDVLVAGCNIAGQLGLDDTTRRPAFTLNPHLHHVESLASGVYHAIAHTTSPHGGGVFVWGCGDNGRLGLGHHESASTPQPLGEFDGVHVRQIAAGGSHTALVTETGGLWMWGANAYGQLGDGLHTDRLAPHRLRMFHGKVVQTITLGEWHSVALTDDGSIYAWGFGEEGQLGLGDDRNTSFPLEVTALSGTSPISVSCGATHTVIITAQEVSSRAKPEQCQNNEKKALGMEQRRLLLRKSMRWKQMSSMSVVTEETSYPKESFEPKPPPAAATPRKLPKRPQTARPHREEPSARGCDHVVPWRERPLTSRTSVRTALRQEFHALSLLKRQISTASRPLVCEALAKKEETLKAQARVDPFEALVSPPTTTQTPRRLEPRRRPQTAPTSRNQQPEMALFPREESWSNLLADDDDDEPFDSVLEEEMNLGWD</sequence>
<dbReference type="InterPro" id="IPR000408">
    <property type="entry name" value="Reg_chr_condens"/>
</dbReference>
<name>A0A6G0XBN1_9STRA</name>
<protein>
    <recommendedName>
        <fullName evidence="5">RCC1-like domain-containing protein</fullName>
    </recommendedName>
</protein>
<dbReference type="PROSITE" id="PS50012">
    <property type="entry name" value="RCC1_3"/>
    <property type="match status" value="7"/>
</dbReference>
<dbReference type="InterPro" id="IPR009091">
    <property type="entry name" value="RCC1/BLIP-II"/>
</dbReference>
<feature type="repeat" description="RCC1" evidence="3">
    <location>
        <begin position="141"/>
        <end position="196"/>
    </location>
</feature>
<evidence type="ECO:0000256" key="3">
    <source>
        <dbReference type="PROSITE-ProRule" id="PRU00235"/>
    </source>
</evidence>
<dbReference type="EMBL" id="VJMJ01000084">
    <property type="protein sequence ID" value="KAF0737547.1"/>
    <property type="molecule type" value="Genomic_DNA"/>
</dbReference>
<feature type="domain" description="RCC1-like" evidence="5">
    <location>
        <begin position="143"/>
        <end position="504"/>
    </location>
</feature>
<accession>A0A6G0XBN1</accession>
<dbReference type="SUPFAM" id="SSF50985">
    <property type="entry name" value="RCC1/BLIP-II"/>
    <property type="match status" value="1"/>
</dbReference>
<comment type="caution">
    <text evidence="6">The sequence shown here is derived from an EMBL/GenBank/DDBJ whole genome shotgun (WGS) entry which is preliminary data.</text>
</comment>
<evidence type="ECO:0000256" key="4">
    <source>
        <dbReference type="SAM" id="MobiDB-lite"/>
    </source>
</evidence>
<feature type="repeat" description="RCC1" evidence="3">
    <location>
        <begin position="197"/>
        <end position="248"/>
    </location>
</feature>
<feature type="repeat" description="RCC1" evidence="3">
    <location>
        <begin position="405"/>
        <end position="456"/>
    </location>
</feature>
<evidence type="ECO:0000259" key="5">
    <source>
        <dbReference type="Pfam" id="PF25390"/>
    </source>
</evidence>
<feature type="compositionally biased region" description="Polar residues" evidence="4">
    <location>
        <begin position="682"/>
        <end position="691"/>
    </location>
</feature>
<proteinExistence type="predicted"/>
<keyword evidence="2" id="KW-0677">Repeat</keyword>
<keyword evidence="1" id="KW-0344">Guanine-nucleotide releasing factor</keyword>
<dbReference type="PANTHER" id="PTHR45982">
    <property type="entry name" value="REGULATOR OF CHROMOSOME CONDENSATION"/>
    <property type="match status" value="1"/>
</dbReference>
<evidence type="ECO:0000313" key="6">
    <source>
        <dbReference type="EMBL" id="KAF0737547.1"/>
    </source>
</evidence>
<organism evidence="6 7">
    <name type="scientific">Aphanomyces euteiches</name>
    <dbReference type="NCBI Taxonomy" id="100861"/>
    <lineage>
        <taxon>Eukaryota</taxon>
        <taxon>Sar</taxon>
        <taxon>Stramenopiles</taxon>
        <taxon>Oomycota</taxon>
        <taxon>Saprolegniomycetes</taxon>
        <taxon>Saprolegniales</taxon>
        <taxon>Verrucalvaceae</taxon>
        <taxon>Aphanomyces</taxon>
    </lineage>
</organism>
<evidence type="ECO:0000256" key="1">
    <source>
        <dbReference type="ARBA" id="ARBA00022658"/>
    </source>
</evidence>
<feature type="repeat" description="RCC1" evidence="3">
    <location>
        <begin position="353"/>
        <end position="404"/>
    </location>
</feature>
<reference evidence="6 7" key="1">
    <citation type="submission" date="2019-07" db="EMBL/GenBank/DDBJ databases">
        <title>Genomics analysis of Aphanomyces spp. identifies a new class of oomycete effector associated with host adaptation.</title>
        <authorList>
            <person name="Gaulin E."/>
        </authorList>
    </citation>
    <scope>NUCLEOTIDE SEQUENCE [LARGE SCALE GENOMIC DNA]</scope>
    <source>
        <strain evidence="6 7">ATCC 201684</strain>
    </source>
</reference>
<feature type="compositionally biased region" description="Acidic residues" evidence="4">
    <location>
        <begin position="707"/>
        <end position="728"/>
    </location>
</feature>
<dbReference type="PRINTS" id="PR00633">
    <property type="entry name" value="RCCNDNSATION"/>
</dbReference>
<feature type="compositionally biased region" description="Basic and acidic residues" evidence="4">
    <location>
        <begin position="585"/>
        <end position="594"/>
    </location>
</feature>
<dbReference type="VEuPathDB" id="FungiDB:AeMF1_011109"/>
<dbReference type="Gene3D" id="2.130.10.30">
    <property type="entry name" value="Regulator of chromosome condensation 1/beta-lactamase-inhibitor protein II"/>
    <property type="match status" value="2"/>
</dbReference>
<dbReference type="InterPro" id="IPR058923">
    <property type="entry name" value="RCC1-like_dom"/>
</dbReference>
<feature type="region of interest" description="Disordered" evidence="4">
    <location>
        <begin position="656"/>
        <end position="728"/>
    </location>
</feature>
<feature type="repeat" description="RCC1" evidence="3">
    <location>
        <begin position="457"/>
        <end position="508"/>
    </location>
</feature>
<feature type="repeat" description="RCC1" evidence="3">
    <location>
        <begin position="300"/>
        <end position="349"/>
    </location>
</feature>
<dbReference type="PANTHER" id="PTHR45982:SF1">
    <property type="entry name" value="REGULATOR OF CHROMOSOME CONDENSATION"/>
    <property type="match status" value="1"/>
</dbReference>
<dbReference type="PROSITE" id="PS00626">
    <property type="entry name" value="RCC1_2"/>
    <property type="match status" value="2"/>
</dbReference>
<gene>
    <name evidence="6" type="ORF">Ae201684_006702</name>
</gene>
<feature type="region of interest" description="Disordered" evidence="4">
    <location>
        <begin position="553"/>
        <end position="594"/>
    </location>
</feature>
<dbReference type="AlphaFoldDB" id="A0A6G0XBN1"/>
<evidence type="ECO:0000313" key="7">
    <source>
        <dbReference type="Proteomes" id="UP000481153"/>
    </source>
</evidence>
<feature type="repeat" description="RCC1" evidence="3">
    <location>
        <begin position="249"/>
        <end position="299"/>
    </location>
</feature>
<dbReference type="Pfam" id="PF25390">
    <property type="entry name" value="WD40_RLD"/>
    <property type="match status" value="1"/>
</dbReference>
<keyword evidence="7" id="KW-1185">Reference proteome</keyword>
<feature type="region of interest" description="Disordered" evidence="4">
    <location>
        <begin position="1"/>
        <end position="35"/>
    </location>
</feature>
<dbReference type="InterPro" id="IPR051553">
    <property type="entry name" value="Ran_GTPase-activating"/>
</dbReference>
<evidence type="ECO:0000256" key="2">
    <source>
        <dbReference type="ARBA" id="ARBA00022737"/>
    </source>
</evidence>
<dbReference type="Proteomes" id="UP000481153">
    <property type="component" value="Unassembled WGS sequence"/>
</dbReference>